<evidence type="ECO:0000313" key="2">
    <source>
        <dbReference type="Proteomes" id="UP000054248"/>
    </source>
</evidence>
<proteinExistence type="predicted"/>
<protein>
    <submittedName>
        <fullName evidence="1">Uncharacterized protein</fullName>
    </submittedName>
</protein>
<dbReference type="AlphaFoldDB" id="A0A0C3Q537"/>
<dbReference type="OrthoDB" id="3195819at2759"/>
<keyword evidence="2" id="KW-1185">Reference proteome</keyword>
<evidence type="ECO:0000313" key="1">
    <source>
        <dbReference type="EMBL" id="KIO18079.1"/>
    </source>
</evidence>
<gene>
    <name evidence="1" type="ORF">M407DRAFT_32249</name>
</gene>
<organism evidence="1 2">
    <name type="scientific">Tulasnella calospora MUT 4182</name>
    <dbReference type="NCBI Taxonomy" id="1051891"/>
    <lineage>
        <taxon>Eukaryota</taxon>
        <taxon>Fungi</taxon>
        <taxon>Dikarya</taxon>
        <taxon>Basidiomycota</taxon>
        <taxon>Agaricomycotina</taxon>
        <taxon>Agaricomycetes</taxon>
        <taxon>Cantharellales</taxon>
        <taxon>Tulasnellaceae</taxon>
        <taxon>Tulasnella</taxon>
    </lineage>
</organism>
<dbReference type="EMBL" id="KN823315">
    <property type="protein sequence ID" value="KIO18079.1"/>
    <property type="molecule type" value="Genomic_DNA"/>
</dbReference>
<name>A0A0C3Q537_9AGAM</name>
<reference evidence="2" key="2">
    <citation type="submission" date="2015-01" db="EMBL/GenBank/DDBJ databases">
        <title>Evolutionary Origins and Diversification of the Mycorrhizal Mutualists.</title>
        <authorList>
            <consortium name="DOE Joint Genome Institute"/>
            <consortium name="Mycorrhizal Genomics Consortium"/>
            <person name="Kohler A."/>
            <person name="Kuo A."/>
            <person name="Nagy L.G."/>
            <person name="Floudas D."/>
            <person name="Copeland A."/>
            <person name="Barry K.W."/>
            <person name="Cichocki N."/>
            <person name="Veneault-Fourrey C."/>
            <person name="LaButti K."/>
            <person name="Lindquist E.A."/>
            <person name="Lipzen A."/>
            <person name="Lundell T."/>
            <person name="Morin E."/>
            <person name="Murat C."/>
            <person name="Riley R."/>
            <person name="Ohm R."/>
            <person name="Sun H."/>
            <person name="Tunlid A."/>
            <person name="Henrissat B."/>
            <person name="Grigoriev I.V."/>
            <person name="Hibbett D.S."/>
            <person name="Martin F."/>
        </authorList>
    </citation>
    <scope>NUCLEOTIDE SEQUENCE [LARGE SCALE GENOMIC DNA]</scope>
    <source>
        <strain evidence="2">MUT 4182</strain>
    </source>
</reference>
<sequence>MIVLPSLLIRSARFPRVVGYCNDDLANFVVFDSMCFTHFKQAIFILQKTGQSIASQTLWRQFMEMFNAVQYLVDSHQGVTWTFLEAILSDARVDDRGTVVISPRWVKTDISGWDTSRPKFLMLLQKLRQNFFEGSIELRTFKALFYPYRNRWERRMHGAVTTGLPESSAVLDRLPQYCPSDYQGTELRWPLGATTSDGSVPRAGDIGHFEDGDKSLPGMAGRGGSTLKVLGNLAKTCLGGVNLQMTQYKSLFGTRHARIERVTATLFRVTIRPPDNVLESEPGLAFQTLDVEWQASIAGDIDLQALRGQVQESPSYRYLSGTTLCLIIDDSAATGLQGLISFGTIGNFIYRLVDPVYLFVEFDELGLLLSARWSFSTDPSSEKGFMEADKFICPHLTIYHPPSWSRLTYRSLGKVA</sequence>
<dbReference type="HOGENOM" id="CLU_660890_0_0_1"/>
<reference evidence="1 2" key="1">
    <citation type="submission" date="2014-04" db="EMBL/GenBank/DDBJ databases">
        <authorList>
            <consortium name="DOE Joint Genome Institute"/>
            <person name="Kuo A."/>
            <person name="Girlanda M."/>
            <person name="Perotto S."/>
            <person name="Kohler A."/>
            <person name="Nagy L.G."/>
            <person name="Floudas D."/>
            <person name="Copeland A."/>
            <person name="Barry K.W."/>
            <person name="Cichocki N."/>
            <person name="Veneault-Fourrey C."/>
            <person name="LaButti K."/>
            <person name="Lindquist E.A."/>
            <person name="Lipzen A."/>
            <person name="Lundell T."/>
            <person name="Morin E."/>
            <person name="Murat C."/>
            <person name="Sun H."/>
            <person name="Tunlid A."/>
            <person name="Henrissat B."/>
            <person name="Grigoriev I.V."/>
            <person name="Hibbett D.S."/>
            <person name="Martin F."/>
            <person name="Nordberg H.P."/>
            <person name="Cantor M.N."/>
            <person name="Hua S.X."/>
        </authorList>
    </citation>
    <scope>NUCLEOTIDE SEQUENCE [LARGE SCALE GENOMIC DNA]</scope>
    <source>
        <strain evidence="1 2">MUT 4182</strain>
    </source>
</reference>
<accession>A0A0C3Q537</accession>
<dbReference type="Proteomes" id="UP000054248">
    <property type="component" value="Unassembled WGS sequence"/>
</dbReference>